<evidence type="ECO:0000313" key="4">
    <source>
        <dbReference type="EMBL" id="AIY84328.1"/>
    </source>
</evidence>
<dbReference type="PROSITE" id="PS50983">
    <property type="entry name" value="FE_B12_PBP"/>
    <property type="match status" value="1"/>
</dbReference>
<dbReference type="Gene3D" id="3.40.50.1980">
    <property type="entry name" value="Nitrogenase molybdenum iron protein domain"/>
    <property type="match status" value="2"/>
</dbReference>
<dbReference type="AlphaFoldDB" id="A0A0A7FXP5"/>
<feature type="signal peptide" evidence="2">
    <location>
        <begin position="1"/>
        <end position="27"/>
    </location>
</feature>
<reference evidence="4 5" key="1">
    <citation type="journal article" date="2015" name="Infect. Genet. Evol.">
        <title>Genomic sequences of six botulinum neurotoxin-producing strains representing three clostridial species illustrate the mobility and diversity of botulinum neurotoxin genes.</title>
        <authorList>
            <person name="Smith T.J."/>
            <person name="Hill K.K."/>
            <person name="Xie G."/>
            <person name="Foley B.T."/>
            <person name="Williamson C.H."/>
            <person name="Foster J.T."/>
            <person name="Johnson S.L."/>
            <person name="Chertkov O."/>
            <person name="Teshima H."/>
            <person name="Gibbons H.S."/>
            <person name="Johnsky L.A."/>
            <person name="Karavis M.A."/>
            <person name="Smith L.A."/>
        </authorList>
    </citation>
    <scope>NUCLEOTIDE SEQUENCE [LARGE SCALE GENOMIC DNA]</scope>
    <source>
        <strain evidence="4">Sullivan</strain>
    </source>
</reference>
<protein>
    <submittedName>
        <fullName evidence="4">Periplasmic binding family protein</fullName>
    </submittedName>
</protein>
<evidence type="ECO:0000313" key="5">
    <source>
        <dbReference type="Proteomes" id="UP000030635"/>
    </source>
</evidence>
<dbReference type="SUPFAM" id="SSF53807">
    <property type="entry name" value="Helical backbone' metal receptor"/>
    <property type="match status" value="1"/>
</dbReference>
<feature type="domain" description="Fe/B12 periplasmic-binding" evidence="3">
    <location>
        <begin position="65"/>
        <end position="336"/>
    </location>
</feature>
<dbReference type="CDD" id="cd01148">
    <property type="entry name" value="TroA_a"/>
    <property type="match status" value="1"/>
</dbReference>
<gene>
    <name evidence="4" type="ORF">U729_1208</name>
</gene>
<name>A0A0A7FXP5_9CLOT</name>
<keyword evidence="2" id="KW-0732">Signal</keyword>
<feature type="chain" id="PRO_5002028940" evidence="2">
    <location>
        <begin position="28"/>
        <end position="336"/>
    </location>
</feature>
<dbReference type="InterPro" id="IPR050902">
    <property type="entry name" value="ABC_Transporter_SBP"/>
</dbReference>
<dbReference type="HOGENOM" id="CLU_038034_7_0_9"/>
<dbReference type="EMBL" id="CP006905">
    <property type="protein sequence ID" value="AIY84328.1"/>
    <property type="molecule type" value="Genomic_DNA"/>
</dbReference>
<dbReference type="KEGG" id="cbv:U729_1208"/>
<comment type="similarity">
    <text evidence="1">Belongs to the bacterial solute-binding protein 8 family.</text>
</comment>
<evidence type="ECO:0000256" key="2">
    <source>
        <dbReference type="SAM" id="SignalP"/>
    </source>
</evidence>
<dbReference type="Pfam" id="PF01497">
    <property type="entry name" value="Peripla_BP_2"/>
    <property type="match status" value="1"/>
</dbReference>
<keyword evidence="5" id="KW-1185">Reference proteome</keyword>
<organism evidence="4 5">
    <name type="scientific">Clostridium baratii str. Sullivan</name>
    <dbReference type="NCBI Taxonomy" id="1415775"/>
    <lineage>
        <taxon>Bacteria</taxon>
        <taxon>Bacillati</taxon>
        <taxon>Bacillota</taxon>
        <taxon>Clostridia</taxon>
        <taxon>Eubacteriales</taxon>
        <taxon>Clostridiaceae</taxon>
        <taxon>Clostridium</taxon>
    </lineage>
</organism>
<sequence length="336" mass="37523">MNKIKKFIISVSLVCCTLIFLVGCTNSTDKKDVSSNALTLDFIQTNRHDDSVNKFSMTYDTKPTRALAITNAMIEMMLSLNLQKDMAGTSYAENNIWPPLKKAYDEVPVMSKTYPSKEQILSNNVDFIIGWGGDFTDKGVGSIEWLKENNIKAYIPRSTDNNANIDSVYEDFKNLGTIFEVPNKADEVINKIKSELKETTSKIGNVDKKVKVLGYDSGTDKAVVVGGGLSNSIIELAQGENVFGDMDKTYPQVSFEDIVKKNPDVIIILEYSTNNGGKTFEEKVKELKSNDALKDVNAIKNNRFIKVDLAELYPGERIPGTVKKLAKEFYPDKFKD</sequence>
<dbReference type="PANTHER" id="PTHR30535:SF7">
    <property type="entry name" value="IRON(III) DICITRATE-BINDING PROTEIN"/>
    <property type="match status" value="1"/>
</dbReference>
<dbReference type="STRING" id="1561.NPD11_1793"/>
<dbReference type="InterPro" id="IPR002491">
    <property type="entry name" value="ABC_transptr_periplasmic_BD"/>
</dbReference>
<evidence type="ECO:0000259" key="3">
    <source>
        <dbReference type="PROSITE" id="PS50983"/>
    </source>
</evidence>
<dbReference type="OrthoDB" id="89746at2"/>
<dbReference type="RefSeq" id="WP_144316897.1">
    <property type="nucleotide sequence ID" value="NZ_CP006905.1"/>
</dbReference>
<accession>A0A0A7FXP5</accession>
<dbReference type="eggNOG" id="COG0614">
    <property type="taxonomic scope" value="Bacteria"/>
</dbReference>
<dbReference type="PROSITE" id="PS51257">
    <property type="entry name" value="PROKAR_LIPOPROTEIN"/>
    <property type="match status" value="1"/>
</dbReference>
<dbReference type="Proteomes" id="UP000030635">
    <property type="component" value="Chromosome"/>
</dbReference>
<proteinExistence type="inferred from homology"/>
<dbReference type="PANTHER" id="PTHR30535">
    <property type="entry name" value="VITAMIN B12-BINDING PROTEIN"/>
    <property type="match status" value="1"/>
</dbReference>
<evidence type="ECO:0000256" key="1">
    <source>
        <dbReference type="ARBA" id="ARBA00008814"/>
    </source>
</evidence>